<evidence type="ECO:0000313" key="2">
    <source>
        <dbReference type="Proteomes" id="UP000078240"/>
    </source>
</evidence>
<gene>
    <name evidence="1" type="ORF">VFPBJ_04952</name>
</gene>
<accession>A0A179GY05</accession>
<dbReference type="AlphaFoldDB" id="A0A179GY05"/>
<evidence type="ECO:0000313" key="1">
    <source>
        <dbReference type="EMBL" id="OAQ82368.1"/>
    </source>
</evidence>
<organism evidence="1 2">
    <name type="scientific">Purpureocillium lilacinum</name>
    <name type="common">Paecilomyces lilacinus</name>
    <dbReference type="NCBI Taxonomy" id="33203"/>
    <lineage>
        <taxon>Eukaryota</taxon>
        <taxon>Fungi</taxon>
        <taxon>Dikarya</taxon>
        <taxon>Ascomycota</taxon>
        <taxon>Pezizomycotina</taxon>
        <taxon>Sordariomycetes</taxon>
        <taxon>Hypocreomycetidae</taxon>
        <taxon>Hypocreales</taxon>
        <taxon>Ophiocordycipitaceae</taxon>
        <taxon>Purpureocillium</taxon>
    </lineage>
</organism>
<comment type="caution">
    <text evidence="1">The sequence shown here is derived from an EMBL/GenBank/DDBJ whole genome shotgun (WGS) entry which is preliminary data.</text>
</comment>
<dbReference type="Proteomes" id="UP000078240">
    <property type="component" value="Unassembled WGS sequence"/>
</dbReference>
<name>A0A179GY05_PURLI</name>
<proteinExistence type="predicted"/>
<sequence length="134" mass="14405">MMASRDVTKPATPLLDLCLICRHGQDITLQARVHQTLARVPPSRQKGGRGKFCSGSSSAASLTQRLVSRVLDLALFCVPSSRRYSMALHFQHPDSFPALPDAMSMSMAPPKVGHTLPAGITALCSKSVSFQPVC</sequence>
<dbReference type="EMBL" id="LSBH01000003">
    <property type="protein sequence ID" value="OAQ82368.1"/>
    <property type="molecule type" value="Genomic_DNA"/>
</dbReference>
<reference evidence="1 2" key="1">
    <citation type="submission" date="2016-01" db="EMBL/GenBank/DDBJ databases">
        <title>Biosynthesis of antibiotic leucinostatins and their inhibition on Phytophthora in bio-control Purpureocillium lilacinum.</title>
        <authorList>
            <person name="Wang G."/>
            <person name="Liu Z."/>
            <person name="Lin R."/>
            <person name="Li E."/>
            <person name="Mao Z."/>
            <person name="Ling J."/>
            <person name="Yin W."/>
            <person name="Xie B."/>
        </authorList>
    </citation>
    <scope>NUCLEOTIDE SEQUENCE [LARGE SCALE GENOMIC DNA]</scope>
    <source>
        <strain evidence="1">PLBJ-1</strain>
    </source>
</reference>
<protein>
    <submittedName>
        <fullName evidence="1">Uncharacterized protein</fullName>
    </submittedName>
</protein>